<name>A0AAD1H5N1_MYCXE</name>
<feature type="transmembrane region" description="Helical" evidence="6">
    <location>
        <begin position="42"/>
        <end position="66"/>
    </location>
</feature>
<dbReference type="Proteomes" id="UP000464624">
    <property type="component" value="Chromosome"/>
</dbReference>
<feature type="transmembrane region" description="Helical" evidence="6">
    <location>
        <begin position="149"/>
        <end position="169"/>
    </location>
</feature>
<dbReference type="InterPro" id="IPR005274">
    <property type="entry name" value="IM_pro_YhjD"/>
</dbReference>
<keyword evidence="5 6" id="KW-0472">Membrane</keyword>
<protein>
    <submittedName>
        <fullName evidence="7">Inner membrane protein YhjD</fullName>
    </submittedName>
</protein>
<organism evidence="7 8">
    <name type="scientific">Mycobacterium xenopi</name>
    <dbReference type="NCBI Taxonomy" id="1789"/>
    <lineage>
        <taxon>Bacteria</taxon>
        <taxon>Bacillati</taxon>
        <taxon>Actinomycetota</taxon>
        <taxon>Actinomycetes</taxon>
        <taxon>Mycobacteriales</taxon>
        <taxon>Mycobacteriaceae</taxon>
        <taxon>Mycobacterium</taxon>
    </lineage>
</organism>
<dbReference type="AlphaFoldDB" id="A0AAD1H5N1"/>
<feature type="transmembrane region" description="Helical" evidence="6">
    <location>
        <begin position="229"/>
        <end position="248"/>
    </location>
</feature>
<proteinExistence type="predicted"/>
<keyword evidence="3 6" id="KW-0812">Transmembrane</keyword>
<accession>A0AAD1H5N1</accession>
<evidence type="ECO:0000256" key="2">
    <source>
        <dbReference type="ARBA" id="ARBA00022475"/>
    </source>
</evidence>
<dbReference type="NCBIfam" id="TIGR00766">
    <property type="entry name" value="inner membrane protein YhjD"/>
    <property type="match status" value="1"/>
</dbReference>
<dbReference type="PANTHER" id="PTHR30213:SF1">
    <property type="entry name" value="INNER MEMBRANE PROTEIN YHJD"/>
    <property type="match status" value="1"/>
</dbReference>
<keyword evidence="4 6" id="KW-1133">Transmembrane helix</keyword>
<evidence type="ECO:0000313" key="8">
    <source>
        <dbReference type="Proteomes" id="UP000464624"/>
    </source>
</evidence>
<evidence type="ECO:0000313" key="7">
    <source>
        <dbReference type="EMBL" id="BBU24014.1"/>
    </source>
</evidence>
<comment type="subcellular location">
    <subcellularLocation>
        <location evidence="1">Cell membrane</location>
        <topology evidence="1">Multi-pass membrane protein</topology>
    </subcellularLocation>
</comment>
<feature type="transmembrane region" description="Helical" evidence="6">
    <location>
        <begin position="99"/>
        <end position="118"/>
    </location>
</feature>
<dbReference type="Pfam" id="PF03631">
    <property type="entry name" value="Virul_fac_BrkB"/>
    <property type="match status" value="1"/>
</dbReference>
<sequence length="342" mass="36493">MSAAAKPAILDRLRARYGWLDHAMRANERYSERRGSFFAAGLTYYTILSLFPLLMVGFAVGGFLLARQPELLAEIEDRIRTSVSGNFGKQLVKLMNSAIASRGSVGLIGLAGSAWAGLNWMANLREALTAMWAEQAASSGFVRTKLSDLVAMVSAFVAIAATIALTALADAAPMARVLGWLGLHYVLALDIVLRGISLLMSLLVSWLLFTWMIARLPREPVSVAISMRAGLLAAIGFEVFKLIGSLYLRSVLRSPAGAAFGPVLGLMLFAYITARLVLFATAWAATSPENLRAAPVSPPSPALIAPRVQVDEGLSARQALAAVAVGAVGALGLSRLARRRNR</sequence>
<keyword evidence="2" id="KW-1003">Cell membrane</keyword>
<dbReference type="GO" id="GO:0005886">
    <property type="term" value="C:plasma membrane"/>
    <property type="evidence" value="ECO:0007669"/>
    <property type="project" value="UniProtKB-SubCell"/>
</dbReference>
<evidence type="ECO:0000256" key="4">
    <source>
        <dbReference type="ARBA" id="ARBA00022989"/>
    </source>
</evidence>
<evidence type="ECO:0000256" key="3">
    <source>
        <dbReference type="ARBA" id="ARBA00022692"/>
    </source>
</evidence>
<evidence type="ECO:0000256" key="1">
    <source>
        <dbReference type="ARBA" id="ARBA00004651"/>
    </source>
</evidence>
<dbReference type="EMBL" id="AP022314">
    <property type="protein sequence ID" value="BBU24014.1"/>
    <property type="molecule type" value="Genomic_DNA"/>
</dbReference>
<dbReference type="InterPro" id="IPR017039">
    <property type="entry name" value="Virul_fac_BrkB"/>
</dbReference>
<gene>
    <name evidence="7" type="ORF">MYXE_38040</name>
</gene>
<evidence type="ECO:0000256" key="5">
    <source>
        <dbReference type="ARBA" id="ARBA00023136"/>
    </source>
</evidence>
<reference evidence="7 8" key="1">
    <citation type="submission" date="2019-12" db="EMBL/GenBank/DDBJ databases">
        <title>Complete genome sequence of Mycolicibacterium xenopi str. JCM15661T.</title>
        <authorList>
            <person name="Yoshida M."/>
            <person name="Fukano H."/>
            <person name="Asakura T."/>
            <person name="Hoshino Y."/>
        </authorList>
    </citation>
    <scope>NUCLEOTIDE SEQUENCE [LARGE SCALE GENOMIC DNA]</scope>
    <source>
        <strain evidence="7 8">JCM 15661T</strain>
    </source>
</reference>
<feature type="transmembrane region" description="Helical" evidence="6">
    <location>
        <begin position="181"/>
        <end position="209"/>
    </location>
</feature>
<dbReference type="PANTHER" id="PTHR30213">
    <property type="entry name" value="INNER MEMBRANE PROTEIN YHJD"/>
    <property type="match status" value="1"/>
</dbReference>
<dbReference type="RefSeq" id="WP_003919194.1">
    <property type="nucleotide sequence ID" value="NZ_AP022314.1"/>
</dbReference>
<dbReference type="KEGG" id="mxe:MYXE_38040"/>
<evidence type="ECO:0000256" key="6">
    <source>
        <dbReference type="SAM" id="Phobius"/>
    </source>
</evidence>
<feature type="transmembrane region" description="Helical" evidence="6">
    <location>
        <begin position="260"/>
        <end position="285"/>
    </location>
</feature>